<keyword evidence="2" id="KW-1185">Reference proteome</keyword>
<evidence type="ECO:0000313" key="1">
    <source>
        <dbReference type="EMBL" id="GHJ34318.1"/>
    </source>
</evidence>
<proteinExistence type="predicted"/>
<reference evidence="1" key="1">
    <citation type="submission" date="2024-05" db="EMBL/GenBank/DDBJ databases">
        <title>Whole genome shotgun sequence of Streptomyces hygroscopicus NBRC 113678.</title>
        <authorList>
            <person name="Komaki H."/>
            <person name="Tamura T."/>
        </authorList>
    </citation>
    <scope>NUCLEOTIDE SEQUENCE</scope>
    <source>
        <strain evidence="1">N11-34</strain>
    </source>
</reference>
<gene>
    <name evidence="1" type="ORF">TPA0910_87510</name>
</gene>
<sequence length="125" mass="13570">MTARIRPFPAQQDEFLRRARTADARKTQRVHARVLATAIEQFLIAALPHTPTALTEPMVELQVHTPGPAGELVAAFHLPEPIIDELAFAIRRATAKAEALTAEHSRTADIAPVRALRSIPGGAGR</sequence>
<dbReference type="Proteomes" id="UP001054854">
    <property type="component" value="Unassembled WGS sequence"/>
</dbReference>
<organism evidence="1 2">
    <name type="scientific">Streptomyces hygroscopicus</name>
    <dbReference type="NCBI Taxonomy" id="1912"/>
    <lineage>
        <taxon>Bacteria</taxon>
        <taxon>Bacillati</taxon>
        <taxon>Actinomycetota</taxon>
        <taxon>Actinomycetes</taxon>
        <taxon>Kitasatosporales</taxon>
        <taxon>Streptomycetaceae</taxon>
        <taxon>Streptomyces</taxon>
        <taxon>Streptomyces violaceusniger group</taxon>
    </lineage>
</organism>
<dbReference type="EMBL" id="BNEK01000007">
    <property type="protein sequence ID" value="GHJ34318.1"/>
    <property type="molecule type" value="Genomic_DNA"/>
</dbReference>
<accession>A0ABQ3UFG0</accession>
<evidence type="ECO:0000313" key="2">
    <source>
        <dbReference type="Proteomes" id="UP001054854"/>
    </source>
</evidence>
<dbReference type="RefSeq" id="WP_236260135.1">
    <property type="nucleotide sequence ID" value="NZ_BNEK01000007.1"/>
</dbReference>
<comment type="caution">
    <text evidence="1">The sequence shown here is derived from an EMBL/GenBank/DDBJ whole genome shotgun (WGS) entry which is preliminary data.</text>
</comment>
<name>A0ABQ3UFG0_STRHY</name>
<protein>
    <submittedName>
        <fullName evidence="1">Uncharacterized protein</fullName>
    </submittedName>
</protein>